<dbReference type="InterPro" id="IPR006015">
    <property type="entry name" value="Universal_stress_UspA"/>
</dbReference>
<proteinExistence type="inferred from homology"/>
<dbReference type="InterPro" id="IPR014729">
    <property type="entry name" value="Rossmann-like_a/b/a_fold"/>
</dbReference>
<dbReference type="Pfam" id="PF00582">
    <property type="entry name" value="Usp"/>
    <property type="match status" value="1"/>
</dbReference>
<dbReference type="EMBL" id="JBHTII010000001">
    <property type="protein sequence ID" value="MFD0791058.1"/>
    <property type="molecule type" value="Genomic_DNA"/>
</dbReference>
<name>A0ABW3AJ98_9MICO</name>
<dbReference type="CDD" id="cd00293">
    <property type="entry name" value="USP-like"/>
    <property type="match status" value="1"/>
</dbReference>
<gene>
    <name evidence="3" type="ORF">ACFQ0P_11665</name>
</gene>
<evidence type="ECO:0000313" key="3">
    <source>
        <dbReference type="EMBL" id="MFD0791058.1"/>
    </source>
</evidence>
<comment type="similarity">
    <text evidence="1">Belongs to the universal stress protein A family.</text>
</comment>
<keyword evidence="4" id="KW-1185">Reference proteome</keyword>
<feature type="domain" description="UspA" evidence="2">
    <location>
        <begin position="25"/>
        <end position="158"/>
    </location>
</feature>
<dbReference type="RefSeq" id="WP_204978865.1">
    <property type="nucleotide sequence ID" value="NZ_JBHTII010000001.1"/>
</dbReference>
<evidence type="ECO:0000259" key="2">
    <source>
        <dbReference type="Pfam" id="PF00582"/>
    </source>
</evidence>
<dbReference type="InterPro" id="IPR006016">
    <property type="entry name" value="UspA"/>
</dbReference>
<reference evidence="4" key="1">
    <citation type="journal article" date="2019" name="Int. J. Syst. Evol. Microbiol.">
        <title>The Global Catalogue of Microorganisms (GCM) 10K type strain sequencing project: providing services to taxonomists for standard genome sequencing and annotation.</title>
        <authorList>
            <consortium name="The Broad Institute Genomics Platform"/>
            <consortium name="The Broad Institute Genome Sequencing Center for Infectious Disease"/>
            <person name="Wu L."/>
            <person name="Ma J."/>
        </authorList>
    </citation>
    <scope>NUCLEOTIDE SEQUENCE [LARGE SCALE GENOMIC DNA]</scope>
    <source>
        <strain evidence="4">CCUG 54523</strain>
    </source>
</reference>
<accession>A0ABW3AJ98</accession>
<dbReference type="PANTHER" id="PTHR46268:SF6">
    <property type="entry name" value="UNIVERSAL STRESS PROTEIN UP12"/>
    <property type="match status" value="1"/>
</dbReference>
<dbReference type="SUPFAM" id="SSF52402">
    <property type="entry name" value="Adenine nucleotide alpha hydrolases-like"/>
    <property type="match status" value="1"/>
</dbReference>
<sequence length="167" mass="17670">MPEEVPVDDPRHEEHPLPWSRPGLLVGVDGSPASRAALHVAVAMGPRLGLPVHALVVWDFASPLSGHRLAAPRNSRPETDARAVIDAARREAFAGPPPEWFTIGMERGRPGFVLLQHSANSEMLIIGSRGHGGFTGLLLGSVSSVCVAHALCPVLIVREQDVAPVAG</sequence>
<evidence type="ECO:0000313" key="4">
    <source>
        <dbReference type="Proteomes" id="UP001597055"/>
    </source>
</evidence>
<dbReference type="Gene3D" id="3.40.50.620">
    <property type="entry name" value="HUPs"/>
    <property type="match status" value="1"/>
</dbReference>
<dbReference type="Proteomes" id="UP001597055">
    <property type="component" value="Unassembled WGS sequence"/>
</dbReference>
<dbReference type="PANTHER" id="PTHR46268">
    <property type="entry name" value="STRESS RESPONSE PROTEIN NHAX"/>
    <property type="match status" value="1"/>
</dbReference>
<evidence type="ECO:0000256" key="1">
    <source>
        <dbReference type="ARBA" id="ARBA00008791"/>
    </source>
</evidence>
<protein>
    <submittedName>
        <fullName evidence="3">Universal stress protein</fullName>
    </submittedName>
</protein>
<organism evidence="3 4">
    <name type="scientific">Microbacterium insulae</name>
    <dbReference type="NCBI Taxonomy" id="483014"/>
    <lineage>
        <taxon>Bacteria</taxon>
        <taxon>Bacillati</taxon>
        <taxon>Actinomycetota</taxon>
        <taxon>Actinomycetes</taxon>
        <taxon>Micrococcales</taxon>
        <taxon>Microbacteriaceae</taxon>
        <taxon>Microbacterium</taxon>
    </lineage>
</organism>
<dbReference type="PRINTS" id="PR01438">
    <property type="entry name" value="UNVRSLSTRESS"/>
</dbReference>
<comment type="caution">
    <text evidence="3">The sequence shown here is derived from an EMBL/GenBank/DDBJ whole genome shotgun (WGS) entry which is preliminary data.</text>
</comment>